<gene>
    <name evidence="4" type="ORF">NBG4_240030</name>
</gene>
<evidence type="ECO:0000313" key="5">
    <source>
        <dbReference type="Proteomes" id="UP000245125"/>
    </source>
</evidence>
<dbReference type="OrthoDB" id="9792500at2"/>
<accession>A0A2U3QGD3</accession>
<organism evidence="4 5">
    <name type="scientific">Candidatus Sulfobium mesophilum</name>
    <dbReference type="NCBI Taxonomy" id="2016548"/>
    <lineage>
        <taxon>Bacteria</taxon>
        <taxon>Pseudomonadati</taxon>
        <taxon>Nitrospirota</taxon>
        <taxon>Nitrospiria</taxon>
        <taxon>Nitrospirales</taxon>
        <taxon>Nitrospiraceae</taxon>
        <taxon>Candidatus Sulfobium</taxon>
    </lineage>
</organism>
<dbReference type="AlphaFoldDB" id="A0A2U3QGD3"/>
<keyword evidence="2" id="KW-0472">Membrane</keyword>
<dbReference type="InterPro" id="IPR014729">
    <property type="entry name" value="Rossmann-like_a/b/a_fold"/>
</dbReference>
<evidence type="ECO:0000313" key="4">
    <source>
        <dbReference type="EMBL" id="SPQ00466.1"/>
    </source>
</evidence>
<dbReference type="Gene3D" id="3.40.50.620">
    <property type="entry name" value="HUPs"/>
    <property type="match status" value="1"/>
</dbReference>
<dbReference type="CDD" id="cd00293">
    <property type="entry name" value="USP-like"/>
    <property type="match status" value="1"/>
</dbReference>
<dbReference type="EMBL" id="OUUY01000069">
    <property type="protein sequence ID" value="SPQ00466.1"/>
    <property type="molecule type" value="Genomic_DNA"/>
</dbReference>
<protein>
    <recommendedName>
        <fullName evidence="3">UspA domain-containing protein</fullName>
    </recommendedName>
</protein>
<dbReference type="Pfam" id="PF00582">
    <property type="entry name" value="Usp"/>
    <property type="match status" value="1"/>
</dbReference>
<dbReference type="Proteomes" id="UP000245125">
    <property type="component" value="Unassembled WGS sequence"/>
</dbReference>
<reference evidence="5" key="1">
    <citation type="submission" date="2018-03" db="EMBL/GenBank/DDBJ databases">
        <authorList>
            <person name="Zecchin S."/>
        </authorList>
    </citation>
    <scope>NUCLEOTIDE SEQUENCE [LARGE SCALE GENOMIC DNA]</scope>
</reference>
<dbReference type="PANTHER" id="PTHR46268">
    <property type="entry name" value="STRESS RESPONSE PROTEIN NHAX"/>
    <property type="match status" value="1"/>
</dbReference>
<evidence type="ECO:0000256" key="1">
    <source>
        <dbReference type="ARBA" id="ARBA00008791"/>
    </source>
</evidence>
<keyword evidence="2" id="KW-0812">Transmembrane</keyword>
<dbReference type="SUPFAM" id="SSF52402">
    <property type="entry name" value="Adenine nucleotide alpha hydrolases-like"/>
    <property type="match status" value="1"/>
</dbReference>
<feature type="transmembrane region" description="Helical" evidence="2">
    <location>
        <begin position="161"/>
        <end position="180"/>
    </location>
</feature>
<dbReference type="PRINTS" id="PR01438">
    <property type="entry name" value="UNVRSLSTRESS"/>
</dbReference>
<comment type="similarity">
    <text evidence="1">Belongs to the universal stress protein A family.</text>
</comment>
<feature type="transmembrane region" description="Helical" evidence="2">
    <location>
        <begin position="200"/>
        <end position="226"/>
    </location>
</feature>
<dbReference type="PANTHER" id="PTHR46268:SF6">
    <property type="entry name" value="UNIVERSAL STRESS PROTEIN UP12"/>
    <property type="match status" value="1"/>
</dbReference>
<proteinExistence type="inferred from homology"/>
<dbReference type="InterPro" id="IPR006016">
    <property type="entry name" value="UspA"/>
</dbReference>
<keyword evidence="5" id="KW-1185">Reference proteome</keyword>
<name>A0A2U3QGD3_9BACT</name>
<dbReference type="InterPro" id="IPR006015">
    <property type="entry name" value="Universal_stress_UspA"/>
</dbReference>
<keyword evidence="2" id="KW-1133">Transmembrane helix</keyword>
<evidence type="ECO:0000256" key="2">
    <source>
        <dbReference type="SAM" id="Phobius"/>
    </source>
</evidence>
<sequence>MKKLLIAVDSTKDSRAVLSAFYTLEELPEQVILLHVQQLEGKSLMIDVLGVAEMETLKEAVAETEHKEKLQSRAEEVLNYFEEKLQDSRFSVKTLSRVGIPAEEILRVCKEEGVDLVLFGNSGGEGIDRLVSGNVTEDVKRNAKVPVLVAKPARINKSYGPLLFISFWSIIGIYLISSALMDTIGKKLLSTSEGLSVTYYALYLAVITIMGIILAGIGGIFGRLILFGRQNELKTQKNLLL</sequence>
<evidence type="ECO:0000259" key="3">
    <source>
        <dbReference type="Pfam" id="PF00582"/>
    </source>
</evidence>
<feature type="domain" description="UspA" evidence="3">
    <location>
        <begin position="1"/>
        <end position="151"/>
    </location>
</feature>